<sequence length="323" mass="36008">MQTPPDYQRHLFVLTAVLTIVSGVFAQDYNPAVINSPVVINDSIQQRVSGNTERAYGEIPIERYRKSFYQGAEVLGGYLGGLGDKAGGIDTTFEEARVAFGVPLGSMDNILALRPYFRADHLRGPTVIDAPESLYNTGVSLFNQKKWSERFSSTLMLTPSIRSDFTTSKNAFRLFGLGLVNWQKRPDLSLSLGVVYLGRSDLPLLPAFGATWTPTPWWKFDAMLPRPRISRRLWKNGGESEGWAYFGGTIGGNTWAVTRDSGADDELTLSDLRLLFGLEEIRQGNRGGFFEAGYAFNRSIEYEQTEEDIDLDDALFVQAGLKF</sequence>
<evidence type="ECO:0008006" key="3">
    <source>
        <dbReference type="Google" id="ProtNLM"/>
    </source>
</evidence>
<gene>
    <name evidence="1" type="ORF">CA13_38960</name>
</gene>
<accession>A0A5C5Z7C0</accession>
<dbReference type="EMBL" id="SJPJ01000001">
    <property type="protein sequence ID" value="TWT82433.1"/>
    <property type="molecule type" value="Genomic_DNA"/>
</dbReference>
<dbReference type="RefSeq" id="WP_419194521.1">
    <property type="nucleotide sequence ID" value="NZ_SJPJ01000001.1"/>
</dbReference>
<organism evidence="1 2">
    <name type="scientific">Novipirellula herctigrandis</name>
    <dbReference type="NCBI Taxonomy" id="2527986"/>
    <lineage>
        <taxon>Bacteria</taxon>
        <taxon>Pseudomonadati</taxon>
        <taxon>Planctomycetota</taxon>
        <taxon>Planctomycetia</taxon>
        <taxon>Pirellulales</taxon>
        <taxon>Pirellulaceae</taxon>
        <taxon>Novipirellula</taxon>
    </lineage>
</organism>
<proteinExistence type="predicted"/>
<reference evidence="1 2" key="1">
    <citation type="submission" date="2019-02" db="EMBL/GenBank/DDBJ databases">
        <title>Deep-cultivation of Planctomycetes and their phenomic and genomic characterization uncovers novel biology.</title>
        <authorList>
            <person name="Wiegand S."/>
            <person name="Jogler M."/>
            <person name="Boedeker C."/>
            <person name="Pinto D."/>
            <person name="Vollmers J."/>
            <person name="Rivas-Marin E."/>
            <person name="Kohn T."/>
            <person name="Peeters S.H."/>
            <person name="Heuer A."/>
            <person name="Rast P."/>
            <person name="Oberbeckmann S."/>
            <person name="Bunk B."/>
            <person name="Jeske O."/>
            <person name="Meyerdierks A."/>
            <person name="Storesund J.E."/>
            <person name="Kallscheuer N."/>
            <person name="Luecker S."/>
            <person name="Lage O.M."/>
            <person name="Pohl T."/>
            <person name="Merkel B.J."/>
            <person name="Hornburger P."/>
            <person name="Mueller R.-W."/>
            <person name="Bruemmer F."/>
            <person name="Labrenz M."/>
            <person name="Spormann A.M."/>
            <person name="Op Den Camp H."/>
            <person name="Overmann J."/>
            <person name="Amann R."/>
            <person name="Jetten M.S.M."/>
            <person name="Mascher T."/>
            <person name="Medema M.H."/>
            <person name="Devos D.P."/>
            <person name="Kaster A.-K."/>
            <person name="Ovreas L."/>
            <person name="Rohde M."/>
            <person name="Galperin M.Y."/>
            <person name="Jogler C."/>
        </authorList>
    </citation>
    <scope>NUCLEOTIDE SEQUENCE [LARGE SCALE GENOMIC DNA]</scope>
    <source>
        <strain evidence="1 2">CA13</strain>
    </source>
</reference>
<dbReference type="AlphaFoldDB" id="A0A5C5Z7C0"/>
<comment type="caution">
    <text evidence="1">The sequence shown here is derived from an EMBL/GenBank/DDBJ whole genome shotgun (WGS) entry which is preliminary data.</text>
</comment>
<evidence type="ECO:0000313" key="2">
    <source>
        <dbReference type="Proteomes" id="UP000315010"/>
    </source>
</evidence>
<dbReference type="Proteomes" id="UP000315010">
    <property type="component" value="Unassembled WGS sequence"/>
</dbReference>
<keyword evidence="2" id="KW-1185">Reference proteome</keyword>
<protein>
    <recommendedName>
        <fullName evidence="3">DUF6268 domain-containing protein</fullName>
    </recommendedName>
</protein>
<evidence type="ECO:0000313" key="1">
    <source>
        <dbReference type="EMBL" id="TWT82433.1"/>
    </source>
</evidence>
<name>A0A5C5Z7C0_9BACT</name>